<dbReference type="Proteomes" id="UP000001497">
    <property type="component" value="Chromosome"/>
</dbReference>
<reference evidence="1" key="1">
    <citation type="submission" date="2009-10" db="EMBL/GenBank/DDBJ databases">
        <title>Complete sequence of Fibrobacter succinogenes subsp. succinogenes S85.</title>
        <authorList>
            <consortium name="US DOE Joint Genome Institute"/>
            <person name="Lucas S."/>
            <person name="Copeland A."/>
            <person name="Lapidus A."/>
            <person name="Glavina del Rio T."/>
            <person name="Tice H."/>
            <person name="Bruce D."/>
            <person name="Goodwin L."/>
            <person name="Pitluck S."/>
            <person name="Chertkov O."/>
            <person name="Detter J.C."/>
            <person name="Han C."/>
            <person name="Tapia R."/>
            <person name="Larimer F."/>
            <person name="Land M."/>
            <person name="Hauser L."/>
            <person name="Kyrpides N."/>
            <person name="Mikhailova N."/>
            <person name="Weimer P.J."/>
            <person name="Stevenson D.M."/>
            <person name="Boyum J."/>
            <person name="Brumm P.I."/>
            <person name="Mead D."/>
        </authorList>
    </citation>
    <scope>NUCLEOTIDE SEQUENCE [LARGE SCALE GENOMIC DNA]</scope>
    <source>
        <strain evidence="1">S85</strain>
    </source>
</reference>
<protein>
    <recommendedName>
        <fullName evidence="3">Lipoprotein</fullName>
    </recommendedName>
</protein>
<organism evidence="1 2">
    <name type="scientific">Fibrobacter succinogenes (strain ATCC 19169 / S85)</name>
    <dbReference type="NCBI Taxonomy" id="59374"/>
    <lineage>
        <taxon>Bacteria</taxon>
        <taxon>Pseudomonadati</taxon>
        <taxon>Fibrobacterota</taxon>
        <taxon>Fibrobacteria</taxon>
        <taxon>Fibrobacterales</taxon>
        <taxon>Fibrobacteraceae</taxon>
        <taxon>Fibrobacter</taxon>
    </lineage>
</organism>
<gene>
    <name evidence="1" type="ordered locus">Fisuc_0309</name>
</gene>
<proteinExistence type="predicted"/>
<evidence type="ECO:0000313" key="1">
    <source>
        <dbReference type="EMBL" id="ACX73921.1"/>
    </source>
</evidence>
<evidence type="ECO:0008006" key="3">
    <source>
        <dbReference type="Google" id="ProtNLM"/>
    </source>
</evidence>
<keyword evidence="2" id="KW-1185">Reference proteome</keyword>
<accession>A0ABM5LF54</accession>
<evidence type="ECO:0000313" key="2">
    <source>
        <dbReference type="Proteomes" id="UP000001497"/>
    </source>
</evidence>
<dbReference type="EMBL" id="CP001792">
    <property type="protein sequence ID" value="ACX73921.1"/>
    <property type="molecule type" value="Genomic_DNA"/>
</dbReference>
<sequence length="153" mass="16956">MFSFKSFATVAVACGMGLAYGITPNKLVSGGIPAHTESTTTDYLTDGYLTNWKSSNAKEIVLMVGEGPKKLLTINCRRALTFIAISANIRNSSEAMVSIRILKAVVRRCITCGRRLWLRCMLRGILAILAAQNKIRRPMFEKLRDGLKTLCRK</sequence>
<name>A0ABM5LF54_FIBSS</name>